<feature type="domain" description="Glycosyltransferase subfamily 4-like N-terminal" evidence="3">
    <location>
        <begin position="19"/>
        <end position="172"/>
    </location>
</feature>
<comment type="caution">
    <text evidence="4">The sequence shown here is derived from an EMBL/GenBank/DDBJ whole genome shotgun (WGS) entry which is preliminary data.</text>
</comment>
<dbReference type="Pfam" id="PF13692">
    <property type="entry name" value="Glyco_trans_1_4"/>
    <property type="match status" value="1"/>
</dbReference>
<dbReference type="RefSeq" id="WP_202955601.1">
    <property type="nucleotide sequence ID" value="NZ_JAPCID010000028.1"/>
</dbReference>
<dbReference type="EMBL" id="JAPCID010000028">
    <property type="protein sequence ID" value="MDA0139658.1"/>
    <property type="molecule type" value="Genomic_DNA"/>
</dbReference>
<keyword evidence="2" id="KW-0808">Transferase</keyword>
<dbReference type="PANTHER" id="PTHR12526:SF590">
    <property type="entry name" value="ALPHA-MALTOSE-1-PHOSPHATE SYNTHASE"/>
    <property type="match status" value="1"/>
</dbReference>
<evidence type="ECO:0000313" key="5">
    <source>
        <dbReference type="Proteomes" id="UP001147700"/>
    </source>
</evidence>
<accession>A0ABT4RM57</accession>
<protein>
    <submittedName>
        <fullName evidence="4">Glycosyltransferase family 4 protein</fullName>
    </submittedName>
</protein>
<dbReference type="PANTHER" id="PTHR12526">
    <property type="entry name" value="GLYCOSYLTRANSFERASE"/>
    <property type="match status" value="1"/>
</dbReference>
<organism evidence="4 5">
    <name type="scientific">Solirubrobacter deserti</name>
    <dbReference type="NCBI Taxonomy" id="2282478"/>
    <lineage>
        <taxon>Bacteria</taxon>
        <taxon>Bacillati</taxon>
        <taxon>Actinomycetota</taxon>
        <taxon>Thermoleophilia</taxon>
        <taxon>Solirubrobacterales</taxon>
        <taxon>Solirubrobacteraceae</taxon>
        <taxon>Solirubrobacter</taxon>
    </lineage>
</organism>
<dbReference type="Proteomes" id="UP001147700">
    <property type="component" value="Unassembled WGS sequence"/>
</dbReference>
<evidence type="ECO:0000313" key="4">
    <source>
        <dbReference type="EMBL" id="MDA0139658.1"/>
    </source>
</evidence>
<dbReference type="SUPFAM" id="SSF53756">
    <property type="entry name" value="UDP-Glycosyltransferase/glycogen phosphorylase"/>
    <property type="match status" value="1"/>
</dbReference>
<dbReference type="CDD" id="cd03801">
    <property type="entry name" value="GT4_PimA-like"/>
    <property type="match status" value="1"/>
</dbReference>
<name>A0ABT4RM57_9ACTN</name>
<evidence type="ECO:0000256" key="1">
    <source>
        <dbReference type="ARBA" id="ARBA00022676"/>
    </source>
</evidence>
<gene>
    <name evidence="4" type="ORF">OJ962_19310</name>
</gene>
<dbReference type="Gene3D" id="3.40.50.2000">
    <property type="entry name" value="Glycogen Phosphorylase B"/>
    <property type="match status" value="2"/>
</dbReference>
<keyword evidence="5" id="KW-1185">Reference proteome</keyword>
<proteinExistence type="predicted"/>
<dbReference type="Pfam" id="PF13439">
    <property type="entry name" value="Glyco_transf_4"/>
    <property type="match status" value="1"/>
</dbReference>
<sequence length="353" mass="38040">MPEFGFVTEYTVGHVTFERLLREAAAADPTVAASWFAMTYPPRGLVERRLPGLRSNWSLRASFRARRLLAMHRRPWDALLFHTQTASLFSRDVMRRVPTVISLDATPVNLDEVAVGYDHAVGGRRVEAAKRAVVAGALRSAAGLVAWSEWVRASLIDDYGVDPAVIRLIPAGTSVPAAPPVREARERPRVLFVGGNFARKGGETLLRAVDGLDVDVHIVTQSQVAPRAGVTVHNDVRPGSAVLHELYADCDLFVLPTAADASPHVVLEAMAVGLPVVSTRVGAIPEMVADGETGLLTAPNDTDAVRAAIERLLDPALRARLGRAGHARAAERFDAARNARGVLDVMADVSRAR</sequence>
<evidence type="ECO:0000259" key="3">
    <source>
        <dbReference type="Pfam" id="PF13439"/>
    </source>
</evidence>
<reference evidence="4" key="1">
    <citation type="submission" date="2022-10" db="EMBL/GenBank/DDBJ databases">
        <title>The WGS of Solirubrobacter sp. CPCC 204708.</title>
        <authorList>
            <person name="Jiang Z."/>
        </authorList>
    </citation>
    <scope>NUCLEOTIDE SEQUENCE</scope>
    <source>
        <strain evidence="4">CPCC 204708</strain>
    </source>
</reference>
<keyword evidence="1" id="KW-0328">Glycosyltransferase</keyword>
<evidence type="ECO:0000256" key="2">
    <source>
        <dbReference type="ARBA" id="ARBA00022679"/>
    </source>
</evidence>
<dbReference type="InterPro" id="IPR028098">
    <property type="entry name" value="Glyco_trans_4-like_N"/>
</dbReference>